<dbReference type="Pfam" id="PF13181">
    <property type="entry name" value="TPR_8"/>
    <property type="match status" value="1"/>
</dbReference>
<evidence type="ECO:0000313" key="2">
    <source>
        <dbReference type="EMBL" id="CAI9117208.1"/>
    </source>
</evidence>
<sequence>MVKIGRETELRQAELAYQAAAAESGNRKEEGERWANVIANICMNDRGAYLDALKLIKKDYLNESYPKKTSFLLVVLLVNSISGSVVSPKPCIIRSECQKYFISAMNLAKNLKENRLSSISPFPTVYIDAHNNLGMLEMALDNLERAENILTSALKICNEQEVGENDDSCSGLHHNLGIIYMEFMNWKEAEEHIQKAISICKNMTHYLGEAKALVNLGVLYYRVKRYDKAISCYADVLYLAKSLEDEEALVYQVVKHIDSVKAAIEIMKELKQGKQNIKNIEKNIEDSSISNMQQRRCTLFVEELCDKEKLADSLLVIGESNQKLRKFEEALTWYRKRWETYSFIGDFEGQAASMVNMGLVLDFKGCWKEAFRCFEEGYRIASEAHVGSAKLSAMENMDYSYKIRFDNVEINRMFCIFTLEGAMVAYTPVVIEKSCCSSQLMAPTPAARACGRIYNYQNQELCMIHDEFSIEHMKVIVACLYYLQLPSRKRESGLVPEVQDIKCDGRTLQTLEAETLLKTKKHGECRLEGILGVWKMWQKVKLYSDCCKEHYEMPYLKVLKNLFNPEEIEDEIIASHYGLHDVSVAPLLDVLHGQKAAAIIDLSRNILDLSACGLTPHYILRPNAEVSSLDILVELNLAGNPMIVEGASALAALLAYPECCLRVLALRKCQLGLIGILKVLESLSQNNHLKELHLAENIHMDGNHNTSPQRSKMYSDCHFVGNLSTAVEIEKHLKI</sequence>
<keyword evidence="1" id="KW-0802">TPR repeat</keyword>
<dbReference type="InterPro" id="IPR011990">
    <property type="entry name" value="TPR-like_helical_dom_sf"/>
</dbReference>
<dbReference type="PANTHER" id="PTHR47684:SF1">
    <property type="entry name" value="PROTEIN TONSOKU"/>
    <property type="match status" value="1"/>
</dbReference>
<dbReference type="GO" id="GO:0072423">
    <property type="term" value="P:response to DNA damage checkpoint signaling"/>
    <property type="evidence" value="ECO:0007669"/>
    <property type="project" value="InterPro"/>
</dbReference>
<dbReference type="SUPFAM" id="SSF48452">
    <property type="entry name" value="TPR-like"/>
    <property type="match status" value="1"/>
</dbReference>
<dbReference type="EMBL" id="OX459126">
    <property type="protein sequence ID" value="CAI9117208.1"/>
    <property type="molecule type" value="Genomic_DNA"/>
</dbReference>
<dbReference type="InterPro" id="IPR019734">
    <property type="entry name" value="TPR_rpt"/>
</dbReference>
<name>A0AAV1EBW6_OLDCO</name>
<organism evidence="2 3">
    <name type="scientific">Oldenlandia corymbosa var. corymbosa</name>
    <dbReference type="NCBI Taxonomy" id="529605"/>
    <lineage>
        <taxon>Eukaryota</taxon>
        <taxon>Viridiplantae</taxon>
        <taxon>Streptophyta</taxon>
        <taxon>Embryophyta</taxon>
        <taxon>Tracheophyta</taxon>
        <taxon>Spermatophyta</taxon>
        <taxon>Magnoliopsida</taxon>
        <taxon>eudicotyledons</taxon>
        <taxon>Gunneridae</taxon>
        <taxon>Pentapetalae</taxon>
        <taxon>asterids</taxon>
        <taxon>lamiids</taxon>
        <taxon>Gentianales</taxon>
        <taxon>Rubiaceae</taxon>
        <taxon>Rubioideae</taxon>
        <taxon>Spermacoceae</taxon>
        <taxon>Hedyotis-Oldenlandia complex</taxon>
        <taxon>Oldenlandia</taxon>
    </lineage>
</organism>
<dbReference type="Proteomes" id="UP001161247">
    <property type="component" value="Chromosome 9"/>
</dbReference>
<dbReference type="AlphaFoldDB" id="A0AAV1EBW6"/>
<protein>
    <submittedName>
        <fullName evidence="2">OLC1v1018554C1</fullName>
    </submittedName>
</protein>
<dbReference type="GO" id="GO:0009933">
    <property type="term" value="P:meristem structural organization"/>
    <property type="evidence" value="ECO:0007669"/>
    <property type="project" value="InterPro"/>
</dbReference>
<keyword evidence="3" id="KW-1185">Reference proteome</keyword>
<dbReference type="Gene3D" id="1.25.40.10">
    <property type="entry name" value="Tetratricopeptide repeat domain"/>
    <property type="match status" value="2"/>
</dbReference>
<evidence type="ECO:0000313" key="3">
    <source>
        <dbReference type="Proteomes" id="UP001161247"/>
    </source>
</evidence>
<dbReference type="PROSITE" id="PS50005">
    <property type="entry name" value="TPR"/>
    <property type="match status" value="2"/>
</dbReference>
<dbReference type="SMART" id="SM00368">
    <property type="entry name" value="LRR_RI"/>
    <property type="match status" value="2"/>
</dbReference>
<gene>
    <name evidence="2" type="ORF">OLC1_LOCUS23303</name>
</gene>
<dbReference type="GO" id="GO:0005634">
    <property type="term" value="C:nucleus"/>
    <property type="evidence" value="ECO:0007669"/>
    <property type="project" value="InterPro"/>
</dbReference>
<dbReference type="PANTHER" id="PTHR47684">
    <property type="entry name" value="PROTEIN TONSOKU"/>
    <property type="match status" value="1"/>
</dbReference>
<accession>A0AAV1EBW6</accession>
<dbReference type="Pfam" id="PF13424">
    <property type="entry name" value="TPR_12"/>
    <property type="match status" value="1"/>
</dbReference>
<dbReference type="SMART" id="SM00028">
    <property type="entry name" value="TPR"/>
    <property type="match status" value="5"/>
</dbReference>
<dbReference type="SUPFAM" id="SSF52047">
    <property type="entry name" value="RNI-like"/>
    <property type="match status" value="1"/>
</dbReference>
<reference evidence="2" key="1">
    <citation type="submission" date="2023-03" db="EMBL/GenBank/DDBJ databases">
        <authorList>
            <person name="Julca I."/>
        </authorList>
    </citation>
    <scope>NUCLEOTIDE SEQUENCE</scope>
</reference>
<proteinExistence type="predicted"/>
<dbReference type="InterPro" id="IPR044227">
    <property type="entry name" value="TONSOKU"/>
</dbReference>
<feature type="repeat" description="TPR" evidence="1">
    <location>
        <begin position="210"/>
        <end position="243"/>
    </location>
</feature>
<evidence type="ECO:0000256" key="1">
    <source>
        <dbReference type="PROSITE-ProRule" id="PRU00339"/>
    </source>
</evidence>
<dbReference type="GO" id="GO:0040029">
    <property type="term" value="P:epigenetic regulation of gene expression"/>
    <property type="evidence" value="ECO:0007669"/>
    <property type="project" value="InterPro"/>
</dbReference>
<feature type="repeat" description="TPR" evidence="1">
    <location>
        <begin position="170"/>
        <end position="203"/>
    </location>
</feature>
<dbReference type="Gene3D" id="3.80.10.10">
    <property type="entry name" value="Ribonuclease Inhibitor"/>
    <property type="match status" value="1"/>
</dbReference>
<dbReference type="InterPro" id="IPR032675">
    <property type="entry name" value="LRR_dom_sf"/>
</dbReference>